<evidence type="ECO:0000256" key="2">
    <source>
        <dbReference type="ARBA" id="ARBA00022664"/>
    </source>
</evidence>
<dbReference type="SUPFAM" id="SSF54928">
    <property type="entry name" value="RNA-binding domain, RBD"/>
    <property type="match status" value="1"/>
</dbReference>
<dbReference type="Gene3D" id="3.30.70.330">
    <property type="match status" value="2"/>
</dbReference>
<dbReference type="SMART" id="SM00360">
    <property type="entry name" value="RRM"/>
    <property type="match status" value="2"/>
</dbReference>
<evidence type="ECO:0000256" key="6">
    <source>
        <dbReference type="PROSITE-ProRule" id="PRU00176"/>
    </source>
</evidence>
<dbReference type="Pfam" id="PF00076">
    <property type="entry name" value="RRM_1"/>
    <property type="match status" value="2"/>
</dbReference>
<feature type="compositionally biased region" description="Basic residues" evidence="7">
    <location>
        <begin position="257"/>
        <end position="275"/>
    </location>
</feature>
<dbReference type="PROSITE" id="PS50102">
    <property type="entry name" value="RRM"/>
    <property type="match status" value="2"/>
</dbReference>
<evidence type="ECO:0000313" key="10">
    <source>
        <dbReference type="Proteomes" id="UP001303046"/>
    </source>
</evidence>
<comment type="subcellular location">
    <subcellularLocation>
        <location evidence="1">Nucleus</location>
    </subcellularLocation>
</comment>
<keyword evidence="10" id="KW-1185">Reference proteome</keyword>
<dbReference type="InterPro" id="IPR035979">
    <property type="entry name" value="RBD_domain_sf"/>
</dbReference>
<evidence type="ECO:0000256" key="5">
    <source>
        <dbReference type="ARBA" id="ARBA00023242"/>
    </source>
</evidence>
<feature type="domain" description="RRM" evidence="8">
    <location>
        <begin position="143"/>
        <end position="217"/>
    </location>
</feature>
<evidence type="ECO:0000256" key="3">
    <source>
        <dbReference type="ARBA" id="ARBA00022737"/>
    </source>
</evidence>
<protein>
    <recommendedName>
        <fullName evidence="8">RRM domain-containing protein</fullName>
    </recommendedName>
</protein>
<keyword evidence="5" id="KW-0539">Nucleus</keyword>
<feature type="compositionally biased region" description="Basic residues" evidence="7">
    <location>
        <begin position="232"/>
        <end position="249"/>
    </location>
</feature>
<evidence type="ECO:0000256" key="7">
    <source>
        <dbReference type="SAM" id="MobiDB-lite"/>
    </source>
</evidence>
<name>A0ABR1D7M4_NECAM</name>
<evidence type="ECO:0000313" key="9">
    <source>
        <dbReference type="EMBL" id="KAK6746215.1"/>
    </source>
</evidence>
<evidence type="ECO:0000256" key="4">
    <source>
        <dbReference type="ARBA" id="ARBA00022884"/>
    </source>
</evidence>
<dbReference type="CDD" id="cd12338">
    <property type="entry name" value="RRM1_SRSF1_like"/>
    <property type="match status" value="1"/>
</dbReference>
<accession>A0ABR1D7M4</accession>
<keyword evidence="3" id="KW-0677">Repeat</keyword>
<dbReference type="InterPro" id="IPR012677">
    <property type="entry name" value="Nucleotide-bd_a/b_plait_sf"/>
</dbReference>
<sequence length="275" mass="30484">MTTNHEKSVEPFVMVPIVLMSMGREDTRIFVGNLPPDVREKDLEDIFAKYGRTRSVHIKGGRGALFAFVEFEDSRDAEDAVRGRDGYDLDGSRIRVEFTRSRGPRGHGGGGRGGSWGGRGGGYGGRGGSGSYRGAAISRRTNYRVIVEGLPASGSWQDLKDHMREAGEICYADVSRDGTGAVEFARFDDMKYALKKLDDTKFRSRDGETSYIRVREDGNASGGRSRSDSRSRSPRRSSPRHSPKASRSRSRSESRSKSRSRSRSQSRSKSRSRSP</sequence>
<feature type="domain" description="RRM" evidence="8">
    <location>
        <begin position="27"/>
        <end position="101"/>
    </location>
</feature>
<dbReference type="InterPro" id="IPR050374">
    <property type="entry name" value="RRT5_SRSF_SR"/>
</dbReference>
<keyword evidence="4 6" id="KW-0694">RNA-binding</keyword>
<feature type="compositionally biased region" description="Gly residues" evidence="7">
    <location>
        <begin position="106"/>
        <end position="122"/>
    </location>
</feature>
<feature type="region of interest" description="Disordered" evidence="7">
    <location>
        <begin position="100"/>
        <end position="122"/>
    </location>
</feature>
<dbReference type="PANTHER" id="PTHR23003:SF62">
    <property type="entry name" value="SERINE_ARGININE (SR)-TYPE SHUTTLING MRNA BINDING PROTEIN NPL3"/>
    <property type="match status" value="1"/>
</dbReference>
<dbReference type="InterPro" id="IPR000504">
    <property type="entry name" value="RRM_dom"/>
</dbReference>
<organism evidence="9 10">
    <name type="scientific">Necator americanus</name>
    <name type="common">Human hookworm</name>
    <dbReference type="NCBI Taxonomy" id="51031"/>
    <lineage>
        <taxon>Eukaryota</taxon>
        <taxon>Metazoa</taxon>
        <taxon>Ecdysozoa</taxon>
        <taxon>Nematoda</taxon>
        <taxon>Chromadorea</taxon>
        <taxon>Rhabditida</taxon>
        <taxon>Rhabditina</taxon>
        <taxon>Rhabditomorpha</taxon>
        <taxon>Strongyloidea</taxon>
        <taxon>Ancylostomatidae</taxon>
        <taxon>Bunostominae</taxon>
        <taxon>Necator</taxon>
    </lineage>
</organism>
<feature type="region of interest" description="Disordered" evidence="7">
    <location>
        <begin position="210"/>
        <end position="275"/>
    </location>
</feature>
<reference evidence="9 10" key="1">
    <citation type="submission" date="2023-08" db="EMBL/GenBank/DDBJ databases">
        <title>A Necator americanus chromosomal reference genome.</title>
        <authorList>
            <person name="Ilik V."/>
            <person name="Petrzelkova K.J."/>
            <person name="Pardy F."/>
            <person name="Fuh T."/>
            <person name="Niatou-Singa F.S."/>
            <person name="Gouil Q."/>
            <person name="Baker L."/>
            <person name="Ritchie M.E."/>
            <person name="Jex A.R."/>
            <person name="Gazzola D."/>
            <person name="Li H."/>
            <person name="Toshio Fujiwara R."/>
            <person name="Zhan B."/>
            <person name="Aroian R.V."/>
            <person name="Pafco B."/>
            <person name="Schwarz E.M."/>
        </authorList>
    </citation>
    <scope>NUCLEOTIDE SEQUENCE [LARGE SCALE GENOMIC DNA]</scope>
    <source>
        <strain evidence="9 10">Aroian</strain>
        <tissue evidence="9">Whole animal</tissue>
    </source>
</reference>
<dbReference type="EMBL" id="JAVFWL010000003">
    <property type="protein sequence ID" value="KAK6746215.1"/>
    <property type="molecule type" value="Genomic_DNA"/>
</dbReference>
<dbReference type="CDD" id="cd12601">
    <property type="entry name" value="RRM2_SRSF1_like"/>
    <property type="match status" value="1"/>
</dbReference>
<evidence type="ECO:0000259" key="8">
    <source>
        <dbReference type="PROSITE" id="PS50102"/>
    </source>
</evidence>
<keyword evidence="2" id="KW-0507">mRNA processing</keyword>
<gene>
    <name evidence="9" type="primary">Necator_chrIII.g13140</name>
    <name evidence="9" type="ORF">RB195_012373</name>
</gene>
<proteinExistence type="predicted"/>
<dbReference type="PANTHER" id="PTHR23003">
    <property type="entry name" value="RNA RECOGNITION MOTIF RRM DOMAIN CONTAINING PROTEIN"/>
    <property type="match status" value="1"/>
</dbReference>
<evidence type="ECO:0000256" key="1">
    <source>
        <dbReference type="ARBA" id="ARBA00004123"/>
    </source>
</evidence>
<dbReference type="Proteomes" id="UP001303046">
    <property type="component" value="Unassembled WGS sequence"/>
</dbReference>
<comment type="caution">
    <text evidence="9">The sequence shown here is derived from an EMBL/GenBank/DDBJ whole genome shotgun (WGS) entry which is preliminary data.</text>
</comment>